<evidence type="ECO:0000313" key="1">
    <source>
        <dbReference type="EMBL" id="NNB52385.1"/>
    </source>
</evidence>
<gene>
    <name evidence="1" type="ORF">HBN89_24530</name>
</gene>
<dbReference type="RefSeq" id="WP_095041314.1">
    <property type="nucleotide sequence ID" value="NZ_JAAQYX010000061.1"/>
</dbReference>
<accession>A0A9Q5FRA7</accession>
<name>A0A9Q5FRA7_PSEFR</name>
<dbReference type="Proteomes" id="UP000564604">
    <property type="component" value="Unassembled WGS sequence"/>
</dbReference>
<dbReference type="EMBL" id="JAAQYX010000061">
    <property type="protein sequence ID" value="NNB52385.1"/>
    <property type="molecule type" value="Genomic_DNA"/>
</dbReference>
<proteinExistence type="predicted"/>
<organism evidence="1 2">
    <name type="scientific">Pseudomonas fragi</name>
    <dbReference type="NCBI Taxonomy" id="296"/>
    <lineage>
        <taxon>Bacteria</taxon>
        <taxon>Pseudomonadati</taxon>
        <taxon>Pseudomonadota</taxon>
        <taxon>Gammaproteobacteria</taxon>
        <taxon>Pseudomonadales</taxon>
        <taxon>Pseudomonadaceae</taxon>
        <taxon>Pseudomonas</taxon>
    </lineage>
</organism>
<dbReference type="AlphaFoldDB" id="A0A9Q5FRA7"/>
<protein>
    <submittedName>
        <fullName evidence="1">Uncharacterized protein</fullName>
    </submittedName>
</protein>
<evidence type="ECO:0000313" key="2">
    <source>
        <dbReference type="Proteomes" id="UP000564604"/>
    </source>
</evidence>
<reference evidence="1 2" key="1">
    <citation type="journal article" date="2020" name="Front. Microbiol.">
        <title>Genetic Organization of the aprX-lipA2 Operon Affects the Proteolytic Potential of Pseudomonas Species in Milk.</title>
        <authorList>
            <person name="Maier C."/>
            <person name="Huptas C."/>
            <person name="von Neubeck M."/>
            <person name="Scherer S."/>
            <person name="Wenning M."/>
            <person name="Lucking G."/>
        </authorList>
    </citation>
    <scope>NUCLEOTIDE SEQUENCE [LARGE SCALE GENOMIC DNA]</scope>
    <source>
        <strain evidence="1 2">WS 5094</strain>
    </source>
</reference>
<comment type="caution">
    <text evidence="1">The sequence shown here is derived from an EMBL/GenBank/DDBJ whole genome shotgun (WGS) entry which is preliminary data.</text>
</comment>
<sequence>MPTENKTIGQLRLDRIIAANEFIRVIANCGRRFFRNSGAGHDAFLTLNARRNIVWLFDDYTGARINVVKEGRWDGFSHGGTLKSLAGSIGSFVLSGKTMRYGYFQPTMDNGFENPWGYGDDILIVRDEGVRLGLIRKPDIQQGTA</sequence>